<dbReference type="InterPro" id="IPR003477">
    <property type="entry name" value="PemK-like"/>
</dbReference>
<proteinExistence type="predicted"/>
<gene>
    <name evidence="1" type="ORF">UU43_C0001G0062</name>
</gene>
<protein>
    <submittedName>
        <fullName evidence="1">Transcriptional modulator of MazE/toxin, MazF</fullName>
    </submittedName>
</protein>
<evidence type="ECO:0000313" key="2">
    <source>
        <dbReference type="Proteomes" id="UP000034190"/>
    </source>
</evidence>
<reference evidence="1 2" key="1">
    <citation type="journal article" date="2015" name="Nature">
        <title>rRNA introns, odd ribosomes, and small enigmatic genomes across a large radiation of phyla.</title>
        <authorList>
            <person name="Brown C.T."/>
            <person name="Hug L.A."/>
            <person name="Thomas B.C."/>
            <person name="Sharon I."/>
            <person name="Castelle C.J."/>
            <person name="Singh A."/>
            <person name="Wilkins M.J."/>
            <person name="Williams K.H."/>
            <person name="Banfield J.F."/>
        </authorList>
    </citation>
    <scope>NUCLEOTIDE SEQUENCE [LARGE SCALE GENOMIC DNA]</scope>
</reference>
<dbReference type="PANTHER" id="PTHR33988">
    <property type="entry name" value="ENDORIBONUCLEASE MAZF-RELATED"/>
    <property type="match status" value="1"/>
</dbReference>
<dbReference type="GO" id="GO:0004521">
    <property type="term" value="F:RNA endonuclease activity"/>
    <property type="evidence" value="ECO:0007669"/>
    <property type="project" value="TreeGrafter"/>
</dbReference>
<dbReference type="SUPFAM" id="SSF50118">
    <property type="entry name" value="Cell growth inhibitor/plasmid maintenance toxic component"/>
    <property type="match status" value="1"/>
</dbReference>
<dbReference type="Gene3D" id="2.30.30.110">
    <property type="match status" value="1"/>
</dbReference>
<accession>A0A0G0XVC0</accession>
<dbReference type="Proteomes" id="UP000034190">
    <property type="component" value="Unassembled WGS sequence"/>
</dbReference>
<dbReference type="AlphaFoldDB" id="A0A0G0XVC0"/>
<comment type="caution">
    <text evidence="1">The sequence shown here is derived from an EMBL/GenBank/DDBJ whole genome shotgun (WGS) entry which is preliminary data.</text>
</comment>
<dbReference type="InterPro" id="IPR011067">
    <property type="entry name" value="Plasmid_toxin/cell-grow_inhib"/>
</dbReference>
<evidence type="ECO:0000313" key="1">
    <source>
        <dbReference type="EMBL" id="KKR91882.1"/>
    </source>
</evidence>
<dbReference type="GO" id="GO:0016075">
    <property type="term" value="P:rRNA catabolic process"/>
    <property type="evidence" value="ECO:0007669"/>
    <property type="project" value="TreeGrafter"/>
</dbReference>
<dbReference type="Pfam" id="PF02452">
    <property type="entry name" value="PemK_toxin"/>
    <property type="match status" value="1"/>
</dbReference>
<dbReference type="GO" id="GO:0006402">
    <property type="term" value="P:mRNA catabolic process"/>
    <property type="evidence" value="ECO:0007669"/>
    <property type="project" value="TreeGrafter"/>
</dbReference>
<organism evidence="1 2">
    <name type="scientific">Candidatus Falkowbacteria bacterium GW2011_GWA2_41_14</name>
    <dbReference type="NCBI Taxonomy" id="1618635"/>
    <lineage>
        <taxon>Bacteria</taxon>
        <taxon>Candidatus Falkowiibacteriota</taxon>
    </lineage>
</organism>
<name>A0A0G0XVC0_9BACT</name>
<dbReference type="EMBL" id="LCAP01000001">
    <property type="protein sequence ID" value="KKR91882.1"/>
    <property type="molecule type" value="Genomic_DNA"/>
</dbReference>
<dbReference type="GO" id="GO:0003677">
    <property type="term" value="F:DNA binding"/>
    <property type="evidence" value="ECO:0007669"/>
    <property type="project" value="InterPro"/>
</dbReference>
<sequence>MIQKGDLRFGDIVWTKFDPSVGHEYQDKRPAIVIQLNEQLNKSNLVTVIPLTSQSGNLAGDDILIPANQENKLRIDSVAKVYCITSFDYRSFSKIIGKINVKSVSAIKYYLKKHFGI</sequence>